<dbReference type="Proteomes" id="UP001043456">
    <property type="component" value="Unassembled WGS sequence"/>
</dbReference>
<evidence type="ECO:0000313" key="3">
    <source>
        <dbReference type="Proteomes" id="UP001043456"/>
    </source>
</evidence>
<organism evidence="2 3">
    <name type="scientific">Aspergillus pseudoviridinutans</name>
    <dbReference type="NCBI Taxonomy" id="1517512"/>
    <lineage>
        <taxon>Eukaryota</taxon>
        <taxon>Fungi</taxon>
        <taxon>Dikarya</taxon>
        <taxon>Ascomycota</taxon>
        <taxon>Pezizomycotina</taxon>
        <taxon>Eurotiomycetes</taxon>
        <taxon>Eurotiomycetidae</taxon>
        <taxon>Eurotiales</taxon>
        <taxon>Aspergillaceae</taxon>
        <taxon>Aspergillus</taxon>
        <taxon>Aspergillus subgen. Fumigati</taxon>
    </lineage>
</organism>
<accession>A0A9P3BJ45</accession>
<feature type="region of interest" description="Disordered" evidence="1">
    <location>
        <begin position="311"/>
        <end position="335"/>
    </location>
</feature>
<comment type="caution">
    <text evidence="2">The sequence shown here is derived from an EMBL/GenBank/DDBJ whole genome shotgun (WGS) entry which is preliminary data.</text>
</comment>
<evidence type="ECO:0000256" key="1">
    <source>
        <dbReference type="SAM" id="MobiDB-lite"/>
    </source>
</evidence>
<evidence type="ECO:0000313" key="2">
    <source>
        <dbReference type="EMBL" id="GIJ88686.1"/>
    </source>
</evidence>
<feature type="compositionally biased region" description="Low complexity" evidence="1">
    <location>
        <begin position="325"/>
        <end position="335"/>
    </location>
</feature>
<proteinExistence type="predicted"/>
<feature type="region of interest" description="Disordered" evidence="1">
    <location>
        <begin position="160"/>
        <end position="189"/>
    </location>
</feature>
<dbReference type="AlphaFoldDB" id="A0A9P3BJ45"/>
<dbReference type="OrthoDB" id="4509321at2759"/>
<reference evidence="2 3" key="1">
    <citation type="submission" date="2018-10" db="EMBL/GenBank/DDBJ databases">
        <title>Pan-genome distribution and transcriptional activeness of fungal secondary metabolism genes in Aspergillus section Fumigati.</title>
        <authorList>
            <person name="Takahashi H."/>
            <person name="Umemura M."/>
            <person name="Ninomiya A."/>
            <person name="Kusuya Y."/>
            <person name="Urayama S."/>
            <person name="Shimizu M."/>
            <person name="Watanabe A."/>
            <person name="Kamei K."/>
            <person name="Yaguchi T."/>
            <person name="Hagiwara D."/>
        </authorList>
    </citation>
    <scope>NUCLEOTIDE SEQUENCE [LARGE SCALE GENOMIC DNA]</scope>
    <source>
        <strain evidence="2 3">IFM 55266</strain>
    </source>
</reference>
<protein>
    <submittedName>
        <fullName evidence="2">Uncharacterized protein</fullName>
    </submittedName>
</protein>
<dbReference type="GeneID" id="67006223"/>
<dbReference type="RefSeq" id="XP_043159432.1">
    <property type="nucleotide sequence ID" value="XM_043303497.1"/>
</dbReference>
<name>A0A9P3BJ45_9EURO</name>
<dbReference type="EMBL" id="BHVY01000005">
    <property type="protein sequence ID" value="GIJ88686.1"/>
    <property type="molecule type" value="Genomic_DNA"/>
</dbReference>
<keyword evidence="3" id="KW-1185">Reference proteome</keyword>
<feature type="region of interest" description="Disordered" evidence="1">
    <location>
        <begin position="125"/>
        <end position="148"/>
    </location>
</feature>
<sequence>MDSPRPRNWNQKLFATYLGGTDKEIHELRRVLTQLMSAHGKLDKGYKSKAARTELQEWIQSNLHRLPGFVQDACFNKTRMDGLMGMAYKIKNEHVHYVAARGRPNQAAEPPLSTFDQGSSIVRRSQRVEREDNHVADQPPSSIPSNAAEQQVIAVEEAGPAVTVQEETVAEPPSKRARTTPTQAAPLQPPLPDLLSRNIWVLNEVNPAQHGLCSMQDLLTTPESRKIDFIPRLIDLDFDHWLSIVEAQCGYDFTAHRLEYRPPANVVSRSLGLPPITIPLSTQSQWRGAINSQIHAEGGRDPVFYLVSQSGEDVQNPSTPPLPSPSSANNASRARAPLVVKQDAGPWYHKVLKDQVQIGKAHSCSNALYSTERRCAFHYLPYDDRSEA</sequence>
<feature type="compositionally biased region" description="Basic and acidic residues" evidence="1">
    <location>
        <begin position="126"/>
        <end position="135"/>
    </location>
</feature>
<gene>
    <name evidence="2" type="ORF">Asppvi_007613</name>
</gene>